<feature type="compositionally biased region" description="Low complexity" evidence="1">
    <location>
        <begin position="439"/>
        <end position="454"/>
    </location>
</feature>
<feature type="transmembrane region" description="Helical" evidence="2">
    <location>
        <begin position="282"/>
        <end position="305"/>
    </location>
</feature>
<feature type="transmembrane region" description="Helical" evidence="2">
    <location>
        <begin position="26"/>
        <end position="43"/>
    </location>
</feature>
<dbReference type="PANTHER" id="PTHR30590">
    <property type="entry name" value="INNER MEMBRANE PROTEIN"/>
    <property type="match status" value="1"/>
</dbReference>
<keyword evidence="2" id="KW-1133">Transmembrane helix</keyword>
<dbReference type="InterPro" id="IPR052529">
    <property type="entry name" value="Bact_Transport_Assoc"/>
</dbReference>
<keyword evidence="2" id="KW-0472">Membrane</keyword>
<evidence type="ECO:0000256" key="1">
    <source>
        <dbReference type="SAM" id="MobiDB-lite"/>
    </source>
</evidence>
<dbReference type="RefSeq" id="WP_150477674.1">
    <property type="nucleotide sequence ID" value="NZ_CP023695.1"/>
</dbReference>
<feature type="transmembrane region" description="Helical" evidence="2">
    <location>
        <begin position="103"/>
        <end position="120"/>
    </location>
</feature>
<feature type="region of interest" description="Disordered" evidence="1">
    <location>
        <begin position="430"/>
        <end position="454"/>
    </location>
</feature>
<proteinExistence type="predicted"/>
<dbReference type="KEGG" id="salw:CP975_33505"/>
<evidence type="ECO:0000259" key="3">
    <source>
        <dbReference type="Pfam" id="PF04235"/>
    </source>
</evidence>
<evidence type="ECO:0000313" key="5">
    <source>
        <dbReference type="Proteomes" id="UP000326553"/>
    </source>
</evidence>
<feature type="transmembrane region" description="Helical" evidence="2">
    <location>
        <begin position="150"/>
        <end position="170"/>
    </location>
</feature>
<dbReference type="Proteomes" id="UP000326553">
    <property type="component" value="Chromosome"/>
</dbReference>
<keyword evidence="2" id="KW-0812">Transmembrane</keyword>
<dbReference type="OrthoDB" id="9807744at2"/>
<accession>A0A5J6HNI7</accession>
<protein>
    <submittedName>
        <fullName evidence="4">DUF418 domain-containing protein</fullName>
    </submittedName>
</protein>
<keyword evidence="5" id="KW-1185">Reference proteome</keyword>
<reference evidence="4 5" key="1">
    <citation type="submission" date="2017-09" db="EMBL/GenBank/DDBJ databases">
        <authorList>
            <person name="Lee N."/>
            <person name="Cho B.-K."/>
        </authorList>
    </citation>
    <scope>NUCLEOTIDE SEQUENCE [LARGE SCALE GENOMIC DNA]</scope>
    <source>
        <strain evidence="4 5">ATCC 12461</strain>
    </source>
</reference>
<evidence type="ECO:0000313" key="4">
    <source>
        <dbReference type="EMBL" id="QEV21786.1"/>
    </source>
</evidence>
<evidence type="ECO:0000256" key="2">
    <source>
        <dbReference type="SAM" id="Phobius"/>
    </source>
</evidence>
<dbReference type="AlphaFoldDB" id="A0A5J6HNI7"/>
<feature type="domain" description="DUF418" evidence="3">
    <location>
        <begin position="233"/>
        <end position="393"/>
    </location>
</feature>
<feature type="transmembrane region" description="Helical" evidence="2">
    <location>
        <begin position="354"/>
        <end position="375"/>
    </location>
</feature>
<name>A0A5J6HNI7_STRAD</name>
<dbReference type="InterPro" id="IPR007349">
    <property type="entry name" value="DUF418"/>
</dbReference>
<feature type="transmembrane region" description="Helical" evidence="2">
    <location>
        <begin position="252"/>
        <end position="270"/>
    </location>
</feature>
<organism evidence="4 5">
    <name type="scientific">Streptomyces alboniger</name>
    <dbReference type="NCBI Taxonomy" id="132473"/>
    <lineage>
        <taxon>Bacteria</taxon>
        <taxon>Bacillati</taxon>
        <taxon>Actinomycetota</taxon>
        <taxon>Actinomycetes</taxon>
        <taxon>Kitasatosporales</taxon>
        <taxon>Streptomycetaceae</taxon>
        <taxon>Streptomyces</taxon>
        <taxon>Streptomyces aurantiacus group</taxon>
    </lineage>
</organism>
<feature type="transmembrane region" description="Helical" evidence="2">
    <location>
        <begin position="63"/>
        <end position="83"/>
    </location>
</feature>
<dbReference type="EMBL" id="CP023695">
    <property type="protein sequence ID" value="QEV21786.1"/>
    <property type="molecule type" value="Genomic_DNA"/>
</dbReference>
<gene>
    <name evidence="4" type="ORF">CP975_33505</name>
</gene>
<feature type="transmembrane region" description="Helical" evidence="2">
    <location>
        <begin position="211"/>
        <end position="231"/>
    </location>
</feature>
<feature type="transmembrane region" description="Helical" evidence="2">
    <location>
        <begin position="326"/>
        <end position="348"/>
    </location>
</feature>
<sequence length="454" mass="48424">MTTATTAPPPRAAGGRLAHVDALRGFALLGILVVNIGYLASAYHGTGLEDPGFTSPLDNAVRWFVTVFFEAKFFLLFSFLFGYSFTLQLSSAERHGARFASRFLRRLAGLFVLGALHAVLLFPGDILTTYAVLGLILLAARHLRPRTAVYTAAALFVLTAVAYAVLALSAHAAGGSGVDPATAAGAERATEALRGGPASVVAAHLEQLPDVLILLVLFQAPAALAAFLLGLAAGRRQALGDIARHRGTLGSLQWAGFTLGLFGGVVYAHASLEHPGSPYQILAMGIDVVTAPLLAAAYAATVLRLARGRYADRLIALLAPAGRMTLTNYLAQSLVCALLFTGYGLALVGDVPPLAVLAIALVLFTAQAAASRWWLRRHHYGPLEWLLRAWTTLTWSPLRLPAAHNRTPRPGPLPERRGARRSPRIRCRACGRRRRPRRPCAACPSTSRRPSSSC</sequence>
<feature type="transmembrane region" description="Helical" evidence="2">
    <location>
        <begin position="126"/>
        <end position="143"/>
    </location>
</feature>
<dbReference type="Pfam" id="PF04235">
    <property type="entry name" value="DUF418"/>
    <property type="match status" value="1"/>
</dbReference>
<dbReference type="PANTHER" id="PTHR30590:SF2">
    <property type="entry name" value="INNER MEMBRANE PROTEIN"/>
    <property type="match status" value="1"/>
</dbReference>